<dbReference type="PANTHER" id="PTHR45654:SF49">
    <property type="entry name" value="HOMEOBOX LEUCINE ZIPPER PROTEIN"/>
    <property type="match status" value="1"/>
</dbReference>
<dbReference type="PANTHER" id="PTHR45654">
    <property type="entry name" value="HOMEOBOX-LEUCINE ZIPPER PROTEIN MERISTEM L1"/>
    <property type="match status" value="1"/>
</dbReference>
<comment type="caution">
    <text evidence="2">The sequence shown here is derived from an EMBL/GenBank/DDBJ whole genome shotgun (WGS) entry which is preliminary data.</text>
</comment>
<name>A0AAN9P5T7_CLITE</name>
<gene>
    <name evidence="3" type="ORF">RJT34_16228</name>
    <name evidence="2" type="ORF">RJT34_20474</name>
</gene>
<dbReference type="EMBL" id="JAYKXN010000004">
    <property type="protein sequence ID" value="KAK7293364.1"/>
    <property type="molecule type" value="Genomic_DNA"/>
</dbReference>
<evidence type="ECO:0000313" key="2">
    <source>
        <dbReference type="EMBL" id="KAK7285696.1"/>
    </source>
</evidence>
<feature type="domain" description="HD-Zip IV C-terminal" evidence="1">
    <location>
        <begin position="30"/>
        <end position="135"/>
    </location>
</feature>
<proteinExistence type="predicted"/>
<reference evidence="2 4" key="1">
    <citation type="submission" date="2024-01" db="EMBL/GenBank/DDBJ databases">
        <title>The genomes of 5 underutilized Papilionoideae crops provide insights into root nodulation and disease resistance.</title>
        <authorList>
            <person name="Yuan L."/>
        </authorList>
    </citation>
    <scope>NUCLEOTIDE SEQUENCE [LARGE SCALE GENOMIC DNA]</scope>
    <source>
        <strain evidence="2">LY-2023</strain>
        <tissue evidence="2">Leaf</tissue>
    </source>
</reference>
<keyword evidence="4" id="KW-1185">Reference proteome</keyword>
<accession>A0AAN9P5T7</accession>
<dbReference type="InterPro" id="IPR042160">
    <property type="entry name" value="HD-Zip_IV"/>
</dbReference>
<organism evidence="2 4">
    <name type="scientific">Clitoria ternatea</name>
    <name type="common">Butterfly pea</name>
    <dbReference type="NCBI Taxonomy" id="43366"/>
    <lineage>
        <taxon>Eukaryota</taxon>
        <taxon>Viridiplantae</taxon>
        <taxon>Streptophyta</taxon>
        <taxon>Embryophyta</taxon>
        <taxon>Tracheophyta</taxon>
        <taxon>Spermatophyta</taxon>
        <taxon>Magnoliopsida</taxon>
        <taxon>eudicotyledons</taxon>
        <taxon>Gunneridae</taxon>
        <taxon>Pentapetalae</taxon>
        <taxon>rosids</taxon>
        <taxon>fabids</taxon>
        <taxon>Fabales</taxon>
        <taxon>Fabaceae</taxon>
        <taxon>Papilionoideae</taxon>
        <taxon>50 kb inversion clade</taxon>
        <taxon>NPAAA clade</taxon>
        <taxon>indigoferoid/millettioid clade</taxon>
        <taxon>Phaseoleae</taxon>
        <taxon>Clitoria</taxon>
    </lineage>
</organism>
<dbReference type="AlphaFoldDB" id="A0AAN9P5T7"/>
<evidence type="ECO:0000313" key="3">
    <source>
        <dbReference type="EMBL" id="KAK7293364.1"/>
    </source>
</evidence>
<dbReference type="EMBL" id="JAYKXN010000005">
    <property type="protein sequence ID" value="KAK7285696.1"/>
    <property type="molecule type" value="Genomic_DNA"/>
</dbReference>
<protein>
    <recommendedName>
        <fullName evidence="1">HD-Zip IV C-terminal domain-containing protein</fullName>
    </recommendedName>
</protein>
<dbReference type="Pfam" id="PF25797">
    <property type="entry name" value="PDF2_C"/>
    <property type="match status" value="1"/>
</dbReference>
<dbReference type="Proteomes" id="UP001359559">
    <property type="component" value="Unassembled WGS sequence"/>
</dbReference>
<dbReference type="InterPro" id="IPR057993">
    <property type="entry name" value="HD-Zip_IV_C"/>
</dbReference>
<evidence type="ECO:0000259" key="1">
    <source>
        <dbReference type="Pfam" id="PF25797"/>
    </source>
</evidence>
<sequence>MKVEEAYKKSIETVLNWIQTTVNPRKTQGVTTESSGLYLQESWSDASGAMIVYSAINGQSLNMVMSCGDSSFIPVRPSGFAILPDGNNGGGGSLLTIGLQMLQTGHQTAKLLIESVETVNNLMTCTIQKIKDALGVA</sequence>
<evidence type="ECO:0000313" key="4">
    <source>
        <dbReference type="Proteomes" id="UP001359559"/>
    </source>
</evidence>